<protein>
    <submittedName>
        <fullName evidence="1">TIGR03086 family protein</fullName>
    </submittedName>
</protein>
<dbReference type="EMBL" id="JAEDAJ010000011">
    <property type="protein sequence ID" value="MBK0332634.1"/>
    <property type="molecule type" value="Genomic_DNA"/>
</dbReference>
<sequence length="205" mass="22461">MTAPLPQLPPAEKYRAISDRFTATVSGTADWDAPTPVVEWRARDVVDHLVTWLPAVIEDGSDVRFAPGSSAEEDPVGAWTHLDEQIRRILAAPEVSARPHANRHTGQDRAVGAVIDEIFTGDVFFHTWDLARSSGQDDRLDPDMVHEALTGMSAMEEYLRPTGQFGQQQPVPKGASEQERLFAFLGRDPRWASPGSGHGRLGLGS</sequence>
<dbReference type="NCBIfam" id="TIGR03083">
    <property type="entry name" value="maleylpyruvate isomerase family mycothiol-dependent enzyme"/>
    <property type="match status" value="1"/>
</dbReference>
<evidence type="ECO:0000313" key="2">
    <source>
        <dbReference type="Proteomes" id="UP000612352"/>
    </source>
</evidence>
<evidence type="ECO:0000313" key="1">
    <source>
        <dbReference type="EMBL" id="MBK0332634.1"/>
    </source>
</evidence>
<name>A0ABS1BDA9_9MICO</name>
<gene>
    <name evidence="1" type="ORF">I8D64_14630</name>
</gene>
<reference evidence="1 2" key="1">
    <citation type="submission" date="2020-12" db="EMBL/GenBank/DDBJ databases">
        <title>Brachybacterium sp. MASK1Z-5, whole genome shotgun sequence.</title>
        <authorList>
            <person name="Tuo L."/>
        </authorList>
    </citation>
    <scope>NUCLEOTIDE SEQUENCE [LARGE SCALE GENOMIC DNA]</scope>
    <source>
        <strain evidence="1 2">MASK1Z-5</strain>
    </source>
</reference>
<proteinExistence type="predicted"/>
<organism evidence="1 2">
    <name type="scientific">Brachybacterium halotolerans</name>
    <dbReference type="NCBI Taxonomy" id="2795215"/>
    <lineage>
        <taxon>Bacteria</taxon>
        <taxon>Bacillati</taxon>
        <taxon>Actinomycetota</taxon>
        <taxon>Actinomycetes</taxon>
        <taxon>Micrococcales</taxon>
        <taxon>Dermabacteraceae</taxon>
        <taxon>Brachybacterium</taxon>
    </lineage>
</organism>
<dbReference type="Proteomes" id="UP000612352">
    <property type="component" value="Unassembled WGS sequence"/>
</dbReference>
<comment type="caution">
    <text evidence="1">The sequence shown here is derived from an EMBL/GenBank/DDBJ whole genome shotgun (WGS) entry which is preliminary data.</text>
</comment>
<dbReference type="InterPro" id="IPR017520">
    <property type="entry name" value="CHP03086"/>
</dbReference>
<dbReference type="NCBIfam" id="TIGR03086">
    <property type="entry name" value="TIGR03086 family metal-binding protein"/>
    <property type="match status" value="1"/>
</dbReference>
<dbReference type="InterPro" id="IPR034660">
    <property type="entry name" value="DinB/YfiT-like"/>
</dbReference>
<dbReference type="InterPro" id="IPR017517">
    <property type="entry name" value="Maleyloyr_isom"/>
</dbReference>
<dbReference type="SUPFAM" id="SSF109854">
    <property type="entry name" value="DinB/YfiT-like putative metalloenzymes"/>
    <property type="match status" value="1"/>
</dbReference>
<keyword evidence="2" id="KW-1185">Reference proteome</keyword>
<accession>A0ABS1BDA9</accession>
<dbReference type="RefSeq" id="WP_200503535.1">
    <property type="nucleotide sequence ID" value="NZ_JAEDAJ010000011.1"/>
</dbReference>